<evidence type="ECO:0000256" key="4">
    <source>
        <dbReference type="ARBA" id="ARBA00022475"/>
    </source>
</evidence>
<evidence type="ECO:0000256" key="7">
    <source>
        <dbReference type="ARBA" id="ARBA00022989"/>
    </source>
</evidence>
<keyword evidence="4" id="KW-1003">Cell membrane</keyword>
<dbReference type="GO" id="GO:0005886">
    <property type="term" value="C:plasma membrane"/>
    <property type="evidence" value="ECO:0007669"/>
    <property type="project" value="UniProtKB-SubCell"/>
</dbReference>
<keyword evidence="5" id="KW-0410">Iron transport</keyword>
<keyword evidence="8" id="KW-0408">Iron</keyword>
<dbReference type="PATRIC" id="fig|1265861.3.peg.1874"/>
<dbReference type="SUPFAM" id="SSF81345">
    <property type="entry name" value="ABC transporter involved in vitamin B12 uptake, BtuC"/>
    <property type="match status" value="1"/>
</dbReference>
<evidence type="ECO:0000256" key="2">
    <source>
        <dbReference type="ARBA" id="ARBA00007935"/>
    </source>
</evidence>
<evidence type="ECO:0000256" key="10">
    <source>
        <dbReference type="SAM" id="Phobius"/>
    </source>
</evidence>
<keyword evidence="12" id="KW-1185">Reference proteome</keyword>
<dbReference type="RefSeq" id="WP_035315072.1">
    <property type="nucleotide sequence ID" value="NZ_AODH01000039.1"/>
</dbReference>
<comment type="subcellular location">
    <subcellularLocation>
        <location evidence="1">Cell membrane</location>
        <topology evidence="1">Multi-pass membrane protein</topology>
    </subcellularLocation>
</comment>
<feature type="transmembrane region" description="Helical" evidence="10">
    <location>
        <begin position="264"/>
        <end position="286"/>
    </location>
</feature>
<keyword evidence="7 10" id="KW-1133">Transmembrane helix</keyword>
<feature type="transmembrane region" description="Helical" evidence="10">
    <location>
        <begin position="88"/>
        <end position="121"/>
    </location>
</feature>
<evidence type="ECO:0000256" key="8">
    <source>
        <dbReference type="ARBA" id="ARBA00023004"/>
    </source>
</evidence>
<proteinExistence type="inferred from homology"/>
<dbReference type="Gene3D" id="1.10.3470.10">
    <property type="entry name" value="ABC transporter involved in vitamin B12 uptake, BtuC"/>
    <property type="match status" value="1"/>
</dbReference>
<dbReference type="PANTHER" id="PTHR30472:SF27">
    <property type="entry name" value="PETROBACTIN IMPORT SYSTEM PERMEASE PROTEIN YCLN"/>
    <property type="match status" value="1"/>
</dbReference>
<reference evidence="11 12" key="1">
    <citation type="submission" date="2012-12" db="EMBL/GenBank/DDBJ databases">
        <title>Novel taxa of Listeriaceae from agricultural environments in the United States.</title>
        <authorList>
            <person name="den Bakker H.C."/>
            <person name="Allred A."/>
            <person name="Warchocki S."/>
            <person name="Wright E.M."/>
            <person name="Burrell A."/>
            <person name="Nightingale K.K."/>
            <person name="Kephart D."/>
            <person name="Wiedmann M."/>
        </authorList>
    </citation>
    <scope>NUCLEOTIDE SEQUENCE [LARGE SCALE GENOMIC DNA]</scope>
    <source>
        <strain evidence="11 12">FSL F6-1037</strain>
    </source>
</reference>
<feature type="transmembrane region" description="Helical" evidence="10">
    <location>
        <begin position="220"/>
        <end position="252"/>
    </location>
</feature>
<organism evidence="11 12">
    <name type="scientific">Brochothrix campestris FSL F6-1037</name>
    <dbReference type="NCBI Taxonomy" id="1265861"/>
    <lineage>
        <taxon>Bacteria</taxon>
        <taxon>Bacillati</taxon>
        <taxon>Bacillota</taxon>
        <taxon>Bacilli</taxon>
        <taxon>Bacillales</taxon>
        <taxon>Listeriaceae</taxon>
        <taxon>Brochothrix</taxon>
    </lineage>
</organism>
<dbReference type="STRING" id="1265861.BCAMP_09560"/>
<keyword evidence="5" id="KW-0406">Ion transport</keyword>
<dbReference type="CDD" id="cd06550">
    <property type="entry name" value="TM_ABC_iron-siderophores_like"/>
    <property type="match status" value="1"/>
</dbReference>
<evidence type="ECO:0000313" key="12">
    <source>
        <dbReference type="Proteomes" id="UP000019243"/>
    </source>
</evidence>
<dbReference type="Pfam" id="PF01032">
    <property type="entry name" value="FecCD"/>
    <property type="match status" value="1"/>
</dbReference>
<name>W7CXI0_9LIST</name>
<dbReference type="PANTHER" id="PTHR30472">
    <property type="entry name" value="FERRIC ENTEROBACTIN TRANSPORT SYSTEM PERMEASE PROTEIN"/>
    <property type="match status" value="1"/>
</dbReference>
<feature type="transmembrane region" description="Helical" evidence="10">
    <location>
        <begin position="181"/>
        <end position="200"/>
    </location>
</feature>
<evidence type="ECO:0000256" key="5">
    <source>
        <dbReference type="ARBA" id="ARBA00022496"/>
    </source>
</evidence>
<feature type="transmembrane region" description="Helical" evidence="10">
    <location>
        <begin position="133"/>
        <end position="155"/>
    </location>
</feature>
<keyword evidence="3" id="KW-0813">Transport</keyword>
<dbReference type="GO" id="GO:0033214">
    <property type="term" value="P:siderophore-iron import into cell"/>
    <property type="evidence" value="ECO:0007669"/>
    <property type="project" value="TreeGrafter"/>
</dbReference>
<dbReference type="FunFam" id="1.10.3470.10:FF:000004">
    <property type="entry name" value="Iron compound ABC transporter, permease"/>
    <property type="match status" value="1"/>
</dbReference>
<dbReference type="Proteomes" id="UP000019243">
    <property type="component" value="Unassembled WGS sequence"/>
</dbReference>
<feature type="transmembrane region" description="Helical" evidence="10">
    <location>
        <begin position="48"/>
        <end position="67"/>
    </location>
</feature>
<keyword evidence="6 10" id="KW-0812">Transmembrane</keyword>
<evidence type="ECO:0000313" key="11">
    <source>
        <dbReference type="EMBL" id="EUJ37743.1"/>
    </source>
</evidence>
<comment type="similarity">
    <text evidence="2">Belongs to the binding-protein-dependent transport system permease family. FecCD subfamily.</text>
</comment>
<evidence type="ECO:0000256" key="9">
    <source>
        <dbReference type="ARBA" id="ARBA00023136"/>
    </source>
</evidence>
<dbReference type="EMBL" id="AODH01000039">
    <property type="protein sequence ID" value="EUJ37743.1"/>
    <property type="molecule type" value="Genomic_DNA"/>
</dbReference>
<keyword evidence="9 10" id="KW-0472">Membrane</keyword>
<evidence type="ECO:0000256" key="1">
    <source>
        <dbReference type="ARBA" id="ARBA00004651"/>
    </source>
</evidence>
<gene>
    <name evidence="11" type="ORF">BCAMP_09560</name>
</gene>
<protein>
    <submittedName>
        <fullName evidence="11">ABC transporter permease</fullName>
    </submittedName>
</protein>
<comment type="caution">
    <text evidence="11">The sequence shown here is derived from an EMBL/GenBank/DDBJ whole genome shotgun (WGS) entry which is preliminary data.</text>
</comment>
<dbReference type="AlphaFoldDB" id="W7CXI0"/>
<feature type="transmembrane region" description="Helical" evidence="10">
    <location>
        <begin position="292"/>
        <end position="310"/>
    </location>
</feature>
<dbReference type="InterPro" id="IPR000522">
    <property type="entry name" value="ABC_transptr_permease_BtuC"/>
</dbReference>
<dbReference type="GO" id="GO:0022857">
    <property type="term" value="F:transmembrane transporter activity"/>
    <property type="evidence" value="ECO:0007669"/>
    <property type="project" value="InterPro"/>
</dbReference>
<sequence length="318" mass="34543">MKIWLLLIITIGLSIISLMTGVEHIAWGDIFHLNQAQQQIMLISRLPRLLAIVIAGAGISVCGMIMQRLTRNRFVSPTTAGTMDAARLGVLVAMMVFPAASMLGKITVAFVFALAGTFVFIQLLNRIPLKDPVLIPLIGLMFGGVLNAVTTFFAYKNNLIQNINSWMQGDFSAVLRGRYEWLYVAIPLFVLIYLFANRITLAGLGDSVAVGLGLNYRATVTIGLVIVSLMSAAIILTVGSIPFLGLIVPNIVSLYLGDNLRQNLPLTALLGAAFVLACDILGRVVIYPYEVSISLMVGMIGSVIFLYLLLRRDVRGKA</sequence>
<dbReference type="OrthoDB" id="9811975at2"/>
<evidence type="ECO:0000256" key="3">
    <source>
        <dbReference type="ARBA" id="ARBA00022448"/>
    </source>
</evidence>
<dbReference type="InterPro" id="IPR037294">
    <property type="entry name" value="ABC_BtuC-like"/>
</dbReference>
<accession>W7CXI0</accession>
<evidence type="ECO:0000256" key="6">
    <source>
        <dbReference type="ARBA" id="ARBA00022692"/>
    </source>
</evidence>